<dbReference type="EMBL" id="QKXC01000037">
    <property type="protein sequence ID" value="RBR25621.1"/>
    <property type="molecule type" value="Genomic_DNA"/>
</dbReference>
<sequence length="558" mass="61563">MLASSYLSALLGLACPALVGAQVLPNHQEVVNTTLAALGGVGPLSQLKGVTFQAKRIYRSRSLMQSYQPMRADTPVMSSGSQNVSYKLDGDHLQQRIDRHATPSSNWQWGSSQLKPLDFSLVVRDGDDGFACYVKGNNLIHLANNVTSGYTDSALAHNLVTEAKMLSPHLLYRMRTATVSLTDVEINGVVFQGIHDVQQGITVILDRQTKLPYIIRRIESHPIYGIAYKDLYLSFYKEVHGIKFPHAIQTVYSAQNQPISAVLEDFVIDQVNIDPDFPTDFFDGIPENESLGLKSAPAASSVVPNGLVTDYSSSMLGSGVPAGAREIKEAHNPTQGLSQVHWLVLNNNDALGFKMVVIEFEIEVILCDAPPGWSETIIKWVADNLKKPIKFVAPSHHHRDHSGGVPDFVKAGATSIIPEVAVDYWSNIPNARFITFNQTHPYVHRNGNISAWFNWENQAAHAADWTYVVITQRCAAPGSPVVAFEADAWEAGINIERSSMGQMRQWLDQIVVDGLPKHTVVFPSHGNIATLRQLLEDTGYPYPEYDVTHWMKGAAICK</sequence>
<feature type="signal peptide" evidence="1">
    <location>
        <begin position="1"/>
        <end position="21"/>
    </location>
</feature>
<accession>A0A366S8G2</accession>
<dbReference type="RefSeq" id="XP_031020212.1">
    <property type="nucleotide sequence ID" value="XM_031155734.1"/>
</dbReference>
<dbReference type="Proteomes" id="UP000253153">
    <property type="component" value="Unassembled WGS sequence"/>
</dbReference>
<protein>
    <recommendedName>
        <fullName evidence="4">Metallo-beta-lactamase domain-containing protein</fullName>
    </recommendedName>
</protein>
<dbReference type="SUPFAM" id="SSF56281">
    <property type="entry name" value="Metallo-hydrolase/oxidoreductase"/>
    <property type="match status" value="1"/>
</dbReference>
<keyword evidence="1" id="KW-0732">Signal</keyword>
<evidence type="ECO:0000256" key="1">
    <source>
        <dbReference type="SAM" id="SignalP"/>
    </source>
</evidence>
<dbReference type="InterPro" id="IPR036866">
    <property type="entry name" value="RibonucZ/Hydroxyglut_hydro"/>
</dbReference>
<name>A0A366S8G2_9HYPO</name>
<organism evidence="2 3">
    <name type="scientific">Fusarium coffeatum</name>
    <dbReference type="NCBI Taxonomy" id="231269"/>
    <lineage>
        <taxon>Eukaryota</taxon>
        <taxon>Fungi</taxon>
        <taxon>Dikarya</taxon>
        <taxon>Ascomycota</taxon>
        <taxon>Pezizomycotina</taxon>
        <taxon>Sordariomycetes</taxon>
        <taxon>Hypocreomycetidae</taxon>
        <taxon>Hypocreales</taxon>
        <taxon>Nectriaceae</taxon>
        <taxon>Fusarium</taxon>
        <taxon>Fusarium incarnatum-equiseti species complex</taxon>
    </lineage>
</organism>
<dbReference type="GeneID" id="41991030"/>
<gene>
    <name evidence="2" type="ORF">FIESC28_01584</name>
</gene>
<proteinExistence type="predicted"/>
<keyword evidence="3" id="KW-1185">Reference proteome</keyword>
<evidence type="ECO:0000313" key="3">
    <source>
        <dbReference type="Proteomes" id="UP000253153"/>
    </source>
</evidence>
<reference evidence="2 3" key="1">
    <citation type="submission" date="2018-06" db="EMBL/GenBank/DDBJ databases">
        <title>Fusarium incarnatum-equiseti species complex species 28.</title>
        <authorList>
            <person name="Gardiner D.M."/>
        </authorList>
    </citation>
    <scope>NUCLEOTIDE SEQUENCE [LARGE SCALE GENOMIC DNA]</scope>
    <source>
        <strain evidence="2 3">FIESC_28</strain>
    </source>
</reference>
<dbReference type="Gene3D" id="3.60.15.10">
    <property type="entry name" value="Ribonuclease Z/Hydroxyacylglutathione hydrolase-like"/>
    <property type="match status" value="1"/>
</dbReference>
<comment type="caution">
    <text evidence="2">The sequence shown here is derived from an EMBL/GenBank/DDBJ whole genome shotgun (WGS) entry which is preliminary data.</text>
</comment>
<feature type="chain" id="PRO_5016875739" description="Metallo-beta-lactamase domain-containing protein" evidence="1">
    <location>
        <begin position="22"/>
        <end position="558"/>
    </location>
</feature>
<dbReference type="OrthoDB" id="3481168at2759"/>
<evidence type="ECO:0000313" key="2">
    <source>
        <dbReference type="EMBL" id="RBR25621.1"/>
    </source>
</evidence>
<evidence type="ECO:0008006" key="4">
    <source>
        <dbReference type="Google" id="ProtNLM"/>
    </source>
</evidence>
<dbReference type="AlphaFoldDB" id="A0A366S8G2"/>